<organism evidence="2 3">
    <name type="scientific">Leptospira santarosai str. MOR084</name>
    <dbReference type="NCBI Taxonomy" id="1049984"/>
    <lineage>
        <taxon>Bacteria</taxon>
        <taxon>Pseudomonadati</taxon>
        <taxon>Spirochaetota</taxon>
        <taxon>Spirochaetia</taxon>
        <taxon>Leptospirales</taxon>
        <taxon>Leptospiraceae</taxon>
        <taxon>Leptospira</taxon>
    </lineage>
</organism>
<feature type="region of interest" description="Disordered" evidence="1">
    <location>
        <begin position="169"/>
        <end position="200"/>
    </location>
</feature>
<reference evidence="2" key="1">
    <citation type="submission" date="2012-10" db="EMBL/GenBank/DDBJ databases">
        <authorList>
            <person name="Harkins D.M."/>
            <person name="Durkin A.S."/>
            <person name="Brinkac L.M."/>
            <person name="Haft D.H."/>
            <person name="Selengut J.D."/>
            <person name="Sanka R."/>
            <person name="DePew J."/>
            <person name="Purushe J."/>
            <person name="Matthias M.A."/>
            <person name="Vinetz J.M."/>
            <person name="Sutton G.G."/>
            <person name="Nierman W.C."/>
            <person name="Fouts D.E."/>
        </authorList>
    </citation>
    <scope>NUCLEOTIDE SEQUENCE [LARGE SCALE GENOMIC DNA]</scope>
    <source>
        <strain evidence="2">MOR084</strain>
    </source>
</reference>
<name>A0A0E2BHU3_9LEPT</name>
<evidence type="ECO:0000313" key="2">
    <source>
        <dbReference type="EMBL" id="EKO34910.1"/>
    </source>
</evidence>
<dbReference type="AlphaFoldDB" id="A0A0E2BHU3"/>
<evidence type="ECO:0000256" key="1">
    <source>
        <dbReference type="SAM" id="MobiDB-lite"/>
    </source>
</evidence>
<sequence>MKVVSFLRSFYRKKKLQLGTFNKIEKNVRISAFLNRSLNFETFRQKLWICFLIFLSFSSCKRGSFDRVKESSFQYLCKNYLLFCDQIVAKIDMFDCDPLHNLYERDGTHYIDREVLADNLVVEKEEKETDVFDPYSEKKPKKEKAKDTNADFGKNIRIDSRKLIRTFDTERGKKPSMANGGESIEEIRPCYPIKPQYDRE</sequence>
<accession>A0A0E2BHU3</accession>
<dbReference type="Proteomes" id="UP000006329">
    <property type="component" value="Unassembled WGS sequence"/>
</dbReference>
<proteinExistence type="predicted"/>
<comment type="caution">
    <text evidence="2">The sequence shown here is derived from an EMBL/GenBank/DDBJ whole genome shotgun (WGS) entry which is preliminary data.</text>
</comment>
<keyword evidence="3" id="KW-1185">Reference proteome</keyword>
<dbReference type="RefSeq" id="WP_004480456.1">
    <property type="nucleotide sequence ID" value="NZ_AHON02000026.1"/>
</dbReference>
<protein>
    <submittedName>
        <fullName evidence="2">Uncharacterized protein</fullName>
    </submittedName>
</protein>
<gene>
    <name evidence="2" type="ORF">LEP1GSC179_3516</name>
</gene>
<evidence type="ECO:0000313" key="3">
    <source>
        <dbReference type="Proteomes" id="UP000006329"/>
    </source>
</evidence>
<feature type="region of interest" description="Disordered" evidence="1">
    <location>
        <begin position="131"/>
        <end position="150"/>
    </location>
</feature>
<dbReference type="EMBL" id="AHON02000026">
    <property type="protein sequence ID" value="EKO34910.1"/>
    <property type="molecule type" value="Genomic_DNA"/>
</dbReference>